<dbReference type="AlphaFoldDB" id="A0A6P7TVX9"/>
<keyword evidence="2" id="KW-1185">Reference proteome</keyword>
<organism evidence="2 3">
    <name type="scientific">Octopus sinensis</name>
    <name type="common">East Asian common octopus</name>
    <dbReference type="NCBI Taxonomy" id="2607531"/>
    <lineage>
        <taxon>Eukaryota</taxon>
        <taxon>Metazoa</taxon>
        <taxon>Spiralia</taxon>
        <taxon>Lophotrochozoa</taxon>
        <taxon>Mollusca</taxon>
        <taxon>Cephalopoda</taxon>
        <taxon>Coleoidea</taxon>
        <taxon>Octopodiformes</taxon>
        <taxon>Octopoda</taxon>
        <taxon>Incirrata</taxon>
        <taxon>Octopodidae</taxon>
        <taxon>Octopus</taxon>
    </lineage>
</organism>
<feature type="domain" description="Mos1 transposase HTH" evidence="1">
    <location>
        <begin position="3"/>
        <end position="45"/>
    </location>
</feature>
<evidence type="ECO:0000259" key="1">
    <source>
        <dbReference type="Pfam" id="PF17906"/>
    </source>
</evidence>
<dbReference type="InterPro" id="IPR041426">
    <property type="entry name" value="Mos1_HTH"/>
</dbReference>
<sequence length="204" mass="23498">MEKIKYRAVLKYLHLKGMIPPEIHEDMVRTLTENAPSYATVKRWVNENQCSRVSVKDDPRPGRPPTSTIEYNIDLALGMIMQDRRISCYQIAERLGISTERAENIVTKELGFSKVSARWVSRLLNPNRNAPGGLCPREIWNCLKPRKIIFLFVSLLWTKAGFKEQSEQWKHISFSTPKKARVIPSAGKVMMPPTWLSRKFIALT</sequence>
<name>A0A6P7TVX9_9MOLL</name>
<reference evidence="3" key="1">
    <citation type="submission" date="2025-08" db="UniProtKB">
        <authorList>
            <consortium name="RefSeq"/>
        </authorList>
    </citation>
    <scope>IDENTIFICATION</scope>
</reference>
<dbReference type="KEGG" id="osn:115227347"/>
<dbReference type="Proteomes" id="UP000515154">
    <property type="component" value="Linkage group LG2"/>
</dbReference>
<dbReference type="InterPro" id="IPR052709">
    <property type="entry name" value="Transposase-MT_Hybrid"/>
</dbReference>
<proteinExistence type="predicted"/>
<dbReference type="RefSeq" id="XP_029654075.1">
    <property type="nucleotide sequence ID" value="XM_029798215.1"/>
</dbReference>
<accession>A0A6P7TVX9</accession>
<dbReference type="PANTHER" id="PTHR46060:SF1">
    <property type="entry name" value="MARINER MOS1 TRANSPOSASE-LIKE PROTEIN"/>
    <property type="match status" value="1"/>
</dbReference>
<dbReference type="PANTHER" id="PTHR46060">
    <property type="entry name" value="MARINER MOS1 TRANSPOSASE-LIKE PROTEIN"/>
    <property type="match status" value="1"/>
</dbReference>
<gene>
    <name evidence="3" type="primary">LOC115227347</name>
</gene>
<protein>
    <submittedName>
        <fullName evidence="3">Uncharacterized protein LOC115227347</fullName>
    </submittedName>
</protein>
<dbReference type="Pfam" id="PF17906">
    <property type="entry name" value="HTH_48"/>
    <property type="match status" value="1"/>
</dbReference>
<evidence type="ECO:0000313" key="3">
    <source>
        <dbReference type="RefSeq" id="XP_029654075.1"/>
    </source>
</evidence>
<evidence type="ECO:0000313" key="2">
    <source>
        <dbReference type="Proteomes" id="UP000515154"/>
    </source>
</evidence>